<name>A0A0A9CUS7_ARUDO</name>
<reference evidence="2" key="2">
    <citation type="journal article" date="2015" name="Data Brief">
        <title>Shoot transcriptome of the giant reed, Arundo donax.</title>
        <authorList>
            <person name="Barrero R.A."/>
            <person name="Guerrero F.D."/>
            <person name="Moolhuijzen P."/>
            <person name="Goolsby J.A."/>
            <person name="Tidwell J."/>
            <person name="Bellgard S.E."/>
            <person name="Bellgard M.I."/>
        </authorList>
    </citation>
    <scope>NUCLEOTIDE SEQUENCE</scope>
    <source>
        <tissue evidence="2">Shoot tissue taken approximately 20 cm above the soil surface</tissue>
    </source>
</reference>
<keyword evidence="1" id="KW-1133">Transmembrane helix</keyword>
<evidence type="ECO:0000256" key="1">
    <source>
        <dbReference type="SAM" id="Phobius"/>
    </source>
</evidence>
<dbReference type="EMBL" id="GBRH01220790">
    <property type="protein sequence ID" value="JAD77105.1"/>
    <property type="molecule type" value="Transcribed_RNA"/>
</dbReference>
<protein>
    <submittedName>
        <fullName evidence="2">Uncharacterized protein</fullName>
    </submittedName>
</protein>
<keyword evidence="1" id="KW-0812">Transmembrane</keyword>
<accession>A0A0A9CUS7</accession>
<evidence type="ECO:0000313" key="2">
    <source>
        <dbReference type="EMBL" id="JAD77105.1"/>
    </source>
</evidence>
<organism evidence="2">
    <name type="scientific">Arundo donax</name>
    <name type="common">Giant reed</name>
    <name type="synonym">Donax arundinaceus</name>
    <dbReference type="NCBI Taxonomy" id="35708"/>
    <lineage>
        <taxon>Eukaryota</taxon>
        <taxon>Viridiplantae</taxon>
        <taxon>Streptophyta</taxon>
        <taxon>Embryophyta</taxon>
        <taxon>Tracheophyta</taxon>
        <taxon>Spermatophyta</taxon>
        <taxon>Magnoliopsida</taxon>
        <taxon>Liliopsida</taxon>
        <taxon>Poales</taxon>
        <taxon>Poaceae</taxon>
        <taxon>PACMAD clade</taxon>
        <taxon>Arundinoideae</taxon>
        <taxon>Arundineae</taxon>
        <taxon>Arundo</taxon>
    </lineage>
</organism>
<dbReference type="AlphaFoldDB" id="A0A0A9CUS7"/>
<keyword evidence="1" id="KW-0472">Membrane</keyword>
<sequence length="89" mass="9885">MDLSSTLHNQILLHGFSLPSHSNLNYDLGEGSQGLRAAFGREWKIGRRRRAFVLGSLTCVLQLHCSNILVVLTEQLDMLRPAADVIISL</sequence>
<proteinExistence type="predicted"/>
<feature type="transmembrane region" description="Helical" evidence="1">
    <location>
        <begin position="51"/>
        <end position="72"/>
    </location>
</feature>
<reference evidence="2" key="1">
    <citation type="submission" date="2014-09" db="EMBL/GenBank/DDBJ databases">
        <authorList>
            <person name="Magalhaes I.L.F."/>
            <person name="Oliveira U."/>
            <person name="Santos F.R."/>
            <person name="Vidigal T.H.D.A."/>
            <person name="Brescovit A.D."/>
            <person name="Santos A.J."/>
        </authorList>
    </citation>
    <scope>NUCLEOTIDE SEQUENCE</scope>
    <source>
        <tissue evidence="2">Shoot tissue taken approximately 20 cm above the soil surface</tissue>
    </source>
</reference>